<dbReference type="GO" id="GO:0043190">
    <property type="term" value="C:ATP-binding cassette (ABC) transporter complex"/>
    <property type="evidence" value="ECO:0007669"/>
    <property type="project" value="InterPro"/>
</dbReference>
<evidence type="ECO:0000256" key="2">
    <source>
        <dbReference type="ARBA" id="ARBA00005695"/>
    </source>
</evidence>
<accession>A0A844WFI9</accession>
<dbReference type="Proteomes" id="UP000443843">
    <property type="component" value="Unassembled WGS sequence"/>
</dbReference>
<evidence type="ECO:0000259" key="3">
    <source>
        <dbReference type="Pfam" id="PF00496"/>
    </source>
</evidence>
<comment type="subcellular location">
    <subcellularLocation>
        <location evidence="1">Periplasm</location>
    </subcellularLocation>
</comment>
<evidence type="ECO:0000313" key="4">
    <source>
        <dbReference type="EMBL" id="MWB78269.1"/>
    </source>
</evidence>
<dbReference type="Gene3D" id="3.90.76.10">
    <property type="entry name" value="Dipeptide-binding Protein, Domain 1"/>
    <property type="match status" value="1"/>
</dbReference>
<organism evidence="4 5">
    <name type="scientific">Pseudooceanicola pacificus</name>
    <dbReference type="NCBI Taxonomy" id="2676438"/>
    <lineage>
        <taxon>Bacteria</taxon>
        <taxon>Pseudomonadati</taxon>
        <taxon>Pseudomonadota</taxon>
        <taxon>Alphaproteobacteria</taxon>
        <taxon>Rhodobacterales</taxon>
        <taxon>Paracoccaceae</taxon>
        <taxon>Pseudooceanicola</taxon>
    </lineage>
</organism>
<comment type="similarity">
    <text evidence="2">Belongs to the bacterial solute-binding protein 5 family.</text>
</comment>
<evidence type="ECO:0000313" key="5">
    <source>
        <dbReference type="Proteomes" id="UP000443843"/>
    </source>
</evidence>
<feature type="domain" description="Solute-binding protein family 5" evidence="3">
    <location>
        <begin position="71"/>
        <end position="445"/>
    </location>
</feature>
<name>A0A844WFI9_9RHOB</name>
<comment type="caution">
    <text evidence="4">The sequence shown here is derived from an EMBL/GenBank/DDBJ whole genome shotgun (WGS) entry which is preliminary data.</text>
</comment>
<dbReference type="PIRSF" id="PIRSF002741">
    <property type="entry name" value="MppA"/>
    <property type="match status" value="1"/>
</dbReference>
<dbReference type="Pfam" id="PF00496">
    <property type="entry name" value="SBP_bac_5"/>
    <property type="match status" value="1"/>
</dbReference>
<dbReference type="GO" id="GO:0015833">
    <property type="term" value="P:peptide transport"/>
    <property type="evidence" value="ECO:0007669"/>
    <property type="project" value="TreeGrafter"/>
</dbReference>
<dbReference type="AlphaFoldDB" id="A0A844WFI9"/>
<evidence type="ECO:0000256" key="1">
    <source>
        <dbReference type="ARBA" id="ARBA00004418"/>
    </source>
</evidence>
<dbReference type="PANTHER" id="PTHR30290">
    <property type="entry name" value="PERIPLASMIC BINDING COMPONENT OF ABC TRANSPORTER"/>
    <property type="match status" value="1"/>
</dbReference>
<dbReference type="SUPFAM" id="SSF53850">
    <property type="entry name" value="Periplasmic binding protein-like II"/>
    <property type="match status" value="1"/>
</dbReference>
<dbReference type="CDD" id="cd08498">
    <property type="entry name" value="PBP2_NikA_DppA_OppA_like_2"/>
    <property type="match status" value="1"/>
</dbReference>
<dbReference type="GO" id="GO:1904680">
    <property type="term" value="F:peptide transmembrane transporter activity"/>
    <property type="evidence" value="ECO:0007669"/>
    <property type="project" value="TreeGrafter"/>
</dbReference>
<reference evidence="4 5" key="1">
    <citation type="submission" date="2019-11" db="EMBL/GenBank/DDBJ databases">
        <title>Pseudooceanicola pacifica sp. nov., isolated from deep-sea sediment of the Pacific Ocean.</title>
        <authorList>
            <person name="Lyu L."/>
        </authorList>
    </citation>
    <scope>NUCLEOTIDE SEQUENCE [LARGE SCALE GENOMIC DNA]</scope>
    <source>
        <strain evidence="4 5">216_PA32_1</strain>
    </source>
</reference>
<dbReference type="InterPro" id="IPR000914">
    <property type="entry name" value="SBP_5_dom"/>
</dbReference>
<dbReference type="RefSeq" id="WP_160382530.1">
    <property type="nucleotide sequence ID" value="NZ_WNXQ01000004.1"/>
</dbReference>
<protein>
    <submittedName>
        <fullName evidence="4">ABC transporter substrate-binding protein</fullName>
    </submittedName>
</protein>
<dbReference type="Gene3D" id="3.10.105.10">
    <property type="entry name" value="Dipeptide-binding Protein, Domain 3"/>
    <property type="match status" value="1"/>
</dbReference>
<dbReference type="EMBL" id="WNXQ01000004">
    <property type="protein sequence ID" value="MWB78269.1"/>
    <property type="molecule type" value="Genomic_DNA"/>
</dbReference>
<gene>
    <name evidence="4" type="ORF">GLS40_09555</name>
</gene>
<dbReference type="InterPro" id="IPR030678">
    <property type="entry name" value="Peptide/Ni-bd"/>
</dbReference>
<sequence>MMFVKGLRLLAIGAAVGCLMQPSLALSKDLRIGFDLPTNSMDPHYHTGPKNNMVNSHIFEALVKRDDKGVPQPQLAESWSLVDPTTWEFKLRENVRFHDGTPFTTDDVIFSYERAPNVPNALLSFKTYTKSIERLEKVDDHTLRIHTKGEAPGLPLDLSFILIISKKNGEAATTADYNTGAATIGTGPYKFVSFSPAESTVVERNDDYWGKKEPWDKVIFKMMPVAASRVAALLSNDVDLIESVPPNDLDRLEKNSDVSVIKTATSRIIYYTFDVTDEPLKGTHMSDIDGNPLTTNPLSDPKVREALKLAISTAQMKQSILQGLAQINGQYVPEGYLGYNEAIKPWVADAARARQLLEESGWGPNKFKMVLSTWNAAFPNSDAAVEAIAQSWTQIGIPTSVFRAPYPAWEALRQQRKLGPLMVYYSNPSSEADVMYTSVLHSREGNFGALNPTRYSNAEVDKLIEASVAMMDRAARAKTLAEASRIAVSDNIVVPLWMTVDLMAARSDITYHARPDRYIFAMDATPN</sequence>
<keyword evidence="5" id="KW-1185">Reference proteome</keyword>
<dbReference type="InterPro" id="IPR039424">
    <property type="entry name" value="SBP_5"/>
</dbReference>
<proteinExistence type="inferred from homology"/>
<dbReference type="GO" id="GO:0030288">
    <property type="term" value="C:outer membrane-bounded periplasmic space"/>
    <property type="evidence" value="ECO:0007669"/>
    <property type="project" value="UniProtKB-ARBA"/>
</dbReference>
<dbReference type="Gene3D" id="3.40.190.10">
    <property type="entry name" value="Periplasmic binding protein-like II"/>
    <property type="match status" value="1"/>
</dbReference>